<evidence type="ECO:0000256" key="2">
    <source>
        <dbReference type="ARBA" id="ARBA00009077"/>
    </source>
</evidence>
<reference evidence="6 7" key="1">
    <citation type="submission" date="2020-08" db="EMBL/GenBank/DDBJ databases">
        <title>Sequencing the genomes of 1000 actinobacteria strains.</title>
        <authorList>
            <person name="Klenk H.-P."/>
        </authorList>
    </citation>
    <scope>NUCLEOTIDE SEQUENCE [LARGE SCALE GENOMIC DNA]</scope>
    <source>
        <strain evidence="6 7">DSM 102030</strain>
    </source>
</reference>
<dbReference type="Gene3D" id="3.40.640.10">
    <property type="entry name" value="Type I PLP-dependent aspartate aminotransferase-like (Major domain)"/>
    <property type="match status" value="1"/>
</dbReference>
<dbReference type="RefSeq" id="WP_184574482.1">
    <property type="nucleotide sequence ID" value="NZ_JACHJT010000001.1"/>
</dbReference>
<dbReference type="GO" id="GO:0003962">
    <property type="term" value="F:cystathionine gamma-synthase activity"/>
    <property type="evidence" value="ECO:0007669"/>
    <property type="project" value="UniProtKB-EC"/>
</dbReference>
<sequence length="381" mass="40366">MTFEGFQTLAIHAGQEADAETGAVVVPIYATSTYAQDGVGALRAGYEYSRTANPTRKALEECLAALESGTRGLAFASGMAAEDTLLRTIAKPGDHVIIPGDAYGGTFRLFSQVLEPWGVRWDAVPQTDPDAVRAAMRPETVAVWAESPTNPLLNVTDIEALAGVAHDGGALLVVDNTFASPYLQQPIHLGADVVVHSTTKYIGGHSDVVGGAVVVADAELGERIAFHQNTMGAIAGPFDAWLTLRGVRTLGVRMDRHCQNAERLAAELVRHPGVGQVYYPGLPDHPQHKVAERQMRAFGGMVAFRPHGGEEAALRVCGRTRVFTLGESLGGVESLIEHPGRMTHASAAGSPLEVPADLVRISVGIESADDLVADLVQALEE</sequence>
<dbReference type="InterPro" id="IPR000277">
    <property type="entry name" value="Cys/Met-Metab_PyrdxlP-dep_enz"/>
</dbReference>
<keyword evidence="3 4" id="KW-0663">Pyridoxal phosphate</keyword>
<keyword evidence="6" id="KW-0808">Transferase</keyword>
<proteinExistence type="inferred from homology"/>
<dbReference type="GO" id="GO:0030170">
    <property type="term" value="F:pyridoxal phosphate binding"/>
    <property type="evidence" value="ECO:0007669"/>
    <property type="project" value="InterPro"/>
</dbReference>
<dbReference type="Pfam" id="PF01053">
    <property type="entry name" value="Cys_Met_Meta_PP"/>
    <property type="match status" value="1"/>
</dbReference>
<dbReference type="GO" id="GO:0005737">
    <property type="term" value="C:cytoplasm"/>
    <property type="evidence" value="ECO:0007669"/>
    <property type="project" value="TreeGrafter"/>
</dbReference>
<evidence type="ECO:0000256" key="1">
    <source>
        <dbReference type="ARBA" id="ARBA00001933"/>
    </source>
</evidence>
<dbReference type="GO" id="GO:0004123">
    <property type="term" value="F:cystathionine gamma-lyase activity"/>
    <property type="evidence" value="ECO:0007669"/>
    <property type="project" value="TreeGrafter"/>
</dbReference>
<evidence type="ECO:0000256" key="5">
    <source>
        <dbReference type="RuleBase" id="RU362118"/>
    </source>
</evidence>
<dbReference type="EC" id="2.5.1.48" evidence="6"/>
<dbReference type="EMBL" id="JACHJT010000001">
    <property type="protein sequence ID" value="MBB4929760.1"/>
    <property type="molecule type" value="Genomic_DNA"/>
</dbReference>
<accession>A0A7W7W1K3</accession>
<dbReference type="InterPro" id="IPR015422">
    <property type="entry name" value="PyrdxlP-dep_Trfase_small"/>
</dbReference>
<dbReference type="PANTHER" id="PTHR11808:SF15">
    <property type="entry name" value="CYSTATHIONINE GAMMA-LYASE"/>
    <property type="match status" value="1"/>
</dbReference>
<comment type="similarity">
    <text evidence="2 5">Belongs to the trans-sulfuration enzymes family.</text>
</comment>
<dbReference type="Gene3D" id="3.90.1150.10">
    <property type="entry name" value="Aspartate Aminotransferase, domain 1"/>
    <property type="match status" value="1"/>
</dbReference>
<evidence type="ECO:0000256" key="3">
    <source>
        <dbReference type="ARBA" id="ARBA00022898"/>
    </source>
</evidence>
<dbReference type="PIRSF" id="PIRSF001434">
    <property type="entry name" value="CGS"/>
    <property type="match status" value="1"/>
</dbReference>
<dbReference type="FunFam" id="3.40.640.10:FF:000009">
    <property type="entry name" value="Cystathionine gamma-synthase homolog"/>
    <property type="match status" value="1"/>
</dbReference>
<dbReference type="CDD" id="cd00614">
    <property type="entry name" value="CGS_like"/>
    <property type="match status" value="1"/>
</dbReference>
<comment type="caution">
    <text evidence="6">The sequence shown here is derived from an EMBL/GenBank/DDBJ whole genome shotgun (WGS) entry which is preliminary data.</text>
</comment>
<keyword evidence="7" id="KW-1185">Reference proteome</keyword>
<evidence type="ECO:0000313" key="7">
    <source>
        <dbReference type="Proteomes" id="UP000523007"/>
    </source>
</evidence>
<dbReference type="PROSITE" id="PS00868">
    <property type="entry name" value="CYS_MET_METAB_PP"/>
    <property type="match status" value="1"/>
</dbReference>
<dbReference type="InterPro" id="IPR015424">
    <property type="entry name" value="PyrdxlP-dep_Trfase"/>
</dbReference>
<dbReference type="InterPro" id="IPR015421">
    <property type="entry name" value="PyrdxlP-dep_Trfase_major"/>
</dbReference>
<dbReference type="PANTHER" id="PTHR11808">
    <property type="entry name" value="TRANS-SULFURATION ENZYME FAMILY MEMBER"/>
    <property type="match status" value="1"/>
</dbReference>
<dbReference type="NCBIfam" id="NF005871">
    <property type="entry name" value="PRK07811.1"/>
    <property type="match status" value="1"/>
</dbReference>
<dbReference type="SUPFAM" id="SSF53383">
    <property type="entry name" value="PLP-dependent transferases"/>
    <property type="match status" value="1"/>
</dbReference>
<dbReference type="AlphaFoldDB" id="A0A7W7W1K3"/>
<dbReference type="Proteomes" id="UP000523007">
    <property type="component" value="Unassembled WGS sequence"/>
</dbReference>
<protein>
    <submittedName>
        <fullName evidence="6">Cystathionine gamma-synthase</fullName>
        <ecNumber evidence="6">2.5.1.48</ecNumber>
    </submittedName>
</protein>
<organism evidence="6 7">
    <name type="scientific">Lipingzhangella halophila</name>
    <dbReference type="NCBI Taxonomy" id="1783352"/>
    <lineage>
        <taxon>Bacteria</taxon>
        <taxon>Bacillati</taxon>
        <taxon>Actinomycetota</taxon>
        <taxon>Actinomycetes</taxon>
        <taxon>Streptosporangiales</taxon>
        <taxon>Nocardiopsidaceae</taxon>
        <taxon>Lipingzhangella</taxon>
    </lineage>
</organism>
<comment type="cofactor">
    <cofactor evidence="1 5">
        <name>pyridoxal 5'-phosphate</name>
        <dbReference type="ChEBI" id="CHEBI:597326"/>
    </cofactor>
</comment>
<dbReference type="GO" id="GO:0019346">
    <property type="term" value="P:transsulfuration"/>
    <property type="evidence" value="ECO:0007669"/>
    <property type="project" value="InterPro"/>
</dbReference>
<gene>
    <name evidence="6" type="ORF">F4561_000580</name>
</gene>
<feature type="modified residue" description="N6-(pyridoxal phosphate)lysine" evidence="4">
    <location>
        <position position="200"/>
    </location>
</feature>
<dbReference type="InterPro" id="IPR054542">
    <property type="entry name" value="Cys_met_metab_PP"/>
</dbReference>
<name>A0A7W7W1K3_9ACTN</name>
<evidence type="ECO:0000313" key="6">
    <source>
        <dbReference type="EMBL" id="MBB4929760.1"/>
    </source>
</evidence>
<evidence type="ECO:0000256" key="4">
    <source>
        <dbReference type="PIRSR" id="PIRSR001434-2"/>
    </source>
</evidence>
<dbReference type="GO" id="GO:0019343">
    <property type="term" value="P:cysteine biosynthetic process via cystathionine"/>
    <property type="evidence" value="ECO:0007669"/>
    <property type="project" value="TreeGrafter"/>
</dbReference>